<dbReference type="STRING" id="1177154.Y5S_00391"/>
<dbReference type="InterPro" id="IPR003423">
    <property type="entry name" value="OMP_efflux"/>
</dbReference>
<feature type="coiled-coil region" evidence="2">
    <location>
        <begin position="311"/>
        <end position="353"/>
    </location>
</feature>
<accession>A0A095SQV9</accession>
<protein>
    <submittedName>
        <fullName evidence="3">CzcC family heavy metal RND efflux outer membrane protein</fullName>
    </submittedName>
</protein>
<dbReference type="PATRIC" id="fig|1177154.3.peg.394"/>
<organism evidence="3 4">
    <name type="scientific">Alcanivorax nanhaiticus</name>
    <dbReference type="NCBI Taxonomy" id="1177154"/>
    <lineage>
        <taxon>Bacteria</taxon>
        <taxon>Pseudomonadati</taxon>
        <taxon>Pseudomonadota</taxon>
        <taxon>Gammaproteobacteria</taxon>
        <taxon>Oceanospirillales</taxon>
        <taxon>Alcanivoracaceae</taxon>
        <taxon>Alcanivorax</taxon>
    </lineage>
</organism>
<comment type="similarity">
    <text evidence="1">Belongs to the outer membrane factor (OMF) (TC 1.B.17) family.</text>
</comment>
<gene>
    <name evidence="3" type="ORF">Y5S_00391</name>
</gene>
<dbReference type="Pfam" id="PF02321">
    <property type="entry name" value="OEP"/>
    <property type="match status" value="2"/>
</dbReference>
<dbReference type="eggNOG" id="COG1538">
    <property type="taxonomic scope" value="Bacteria"/>
</dbReference>
<dbReference type="InterPro" id="IPR010131">
    <property type="entry name" value="MdtP/NodT-like"/>
</dbReference>
<dbReference type="EMBL" id="ARXV01000001">
    <property type="protein sequence ID" value="KGD66724.1"/>
    <property type="molecule type" value="Genomic_DNA"/>
</dbReference>
<dbReference type="OrthoDB" id="5607838at2"/>
<dbReference type="AlphaFoldDB" id="A0A095SQV9"/>
<keyword evidence="4" id="KW-1185">Reference proteome</keyword>
<dbReference type="PANTHER" id="PTHR30203:SF24">
    <property type="entry name" value="BLR4935 PROTEIN"/>
    <property type="match status" value="1"/>
</dbReference>
<keyword evidence="2" id="KW-0175">Coiled coil</keyword>
<name>A0A095SQV9_9GAMM</name>
<proteinExistence type="inferred from homology"/>
<dbReference type="Proteomes" id="UP000029444">
    <property type="component" value="Unassembled WGS sequence"/>
</dbReference>
<dbReference type="Gene3D" id="1.20.1600.10">
    <property type="entry name" value="Outer membrane efflux proteins (OEP)"/>
    <property type="match status" value="1"/>
</dbReference>
<dbReference type="RefSeq" id="WP_035229858.1">
    <property type="nucleotide sequence ID" value="NZ_ARXV01000001.1"/>
</dbReference>
<evidence type="ECO:0000313" key="3">
    <source>
        <dbReference type="EMBL" id="KGD66724.1"/>
    </source>
</evidence>
<sequence length="428" mass="47457">MFHLFRTAALRRQLLISLLLGYATLGRAEQGLTFDQALQAALQNSAEIRAMSSRVESAREGQIPAAALPDPTLVLGLDNVPIEGDDRYSLSSERMTMQRIGLTQRFPNQGKRQARAEAAEHQVELAQAQAESTRLYVQRQTAIAWIKRHTLAKQLSLLDERLKENRLFDQAVQAGLSSGQGKAMDSIAPRREAAELLERQDALLAQQQQAQAQLVRWLGEPGRQPLAGDAPDFSIDGDQLLHSLQQHPELAVIEREAAVAGAAAQEARAAKKPDWSLTLAYLNREDFSDMATLQVNMDLPLFGKSRQGPRIAAAEAKQMALEAQADAVRREHKAMLESELADYQRLSSTLKRQRTVLVPLAEEKIALATAAWRGGDSSLADLVQARAEWLEARLTEISLAGQRYEKAAALHFTYEHHDPVGEDNDYEH</sequence>
<dbReference type="PANTHER" id="PTHR30203">
    <property type="entry name" value="OUTER MEMBRANE CATION EFFLUX PROTEIN"/>
    <property type="match status" value="1"/>
</dbReference>
<evidence type="ECO:0000313" key="4">
    <source>
        <dbReference type="Proteomes" id="UP000029444"/>
    </source>
</evidence>
<evidence type="ECO:0000256" key="1">
    <source>
        <dbReference type="ARBA" id="ARBA00007613"/>
    </source>
</evidence>
<evidence type="ECO:0000256" key="2">
    <source>
        <dbReference type="SAM" id="Coils"/>
    </source>
</evidence>
<dbReference type="SUPFAM" id="SSF56954">
    <property type="entry name" value="Outer membrane efflux proteins (OEP)"/>
    <property type="match status" value="1"/>
</dbReference>
<reference evidence="3 4" key="1">
    <citation type="submission" date="2012-09" db="EMBL/GenBank/DDBJ databases">
        <title>Genome Sequence of alkane-degrading Bacterium Alcanivorax sp. 19-m-6.</title>
        <authorList>
            <person name="Lai Q."/>
            <person name="Shao Z."/>
        </authorList>
    </citation>
    <scope>NUCLEOTIDE SEQUENCE [LARGE SCALE GENOMIC DNA]</scope>
    <source>
        <strain evidence="3 4">19-m-6</strain>
    </source>
</reference>
<comment type="caution">
    <text evidence="3">The sequence shown here is derived from an EMBL/GenBank/DDBJ whole genome shotgun (WGS) entry which is preliminary data.</text>
</comment>
<dbReference type="GO" id="GO:0015562">
    <property type="term" value="F:efflux transmembrane transporter activity"/>
    <property type="evidence" value="ECO:0007669"/>
    <property type="project" value="InterPro"/>
</dbReference>